<dbReference type="InterPro" id="IPR025402">
    <property type="entry name" value="DMP19_C"/>
</dbReference>
<evidence type="ECO:0000313" key="2">
    <source>
        <dbReference type="EMBL" id="RGS16074.1"/>
    </source>
</evidence>
<comment type="caution">
    <text evidence="2">The sequence shown here is derived from an EMBL/GenBank/DDBJ whole genome shotgun (WGS) entry which is preliminary data.</text>
</comment>
<name>A0A3E5DWU0_9BACT</name>
<dbReference type="RefSeq" id="WP_117587607.1">
    <property type="nucleotide sequence ID" value="NZ_QRVA01000014.1"/>
</dbReference>
<dbReference type="EMBL" id="QRVA01000014">
    <property type="protein sequence ID" value="RGS16074.1"/>
    <property type="molecule type" value="Genomic_DNA"/>
</dbReference>
<evidence type="ECO:0000313" key="3">
    <source>
        <dbReference type="Proteomes" id="UP000283872"/>
    </source>
</evidence>
<dbReference type="Gene3D" id="1.20.1420.60">
    <property type="match status" value="1"/>
</dbReference>
<dbReference type="Proteomes" id="UP000283872">
    <property type="component" value="Unassembled WGS sequence"/>
</dbReference>
<organism evidence="2 3">
    <name type="scientific">Segatella copri</name>
    <dbReference type="NCBI Taxonomy" id="165179"/>
    <lineage>
        <taxon>Bacteria</taxon>
        <taxon>Pseudomonadati</taxon>
        <taxon>Bacteroidota</taxon>
        <taxon>Bacteroidia</taxon>
        <taxon>Bacteroidales</taxon>
        <taxon>Prevotellaceae</taxon>
        <taxon>Segatella</taxon>
    </lineage>
</organism>
<feature type="domain" description="DNA mimic protein DMP19 C-terminal" evidence="1">
    <location>
        <begin position="45"/>
        <end position="159"/>
    </location>
</feature>
<evidence type="ECO:0000259" key="1">
    <source>
        <dbReference type="Pfam" id="PF14300"/>
    </source>
</evidence>
<gene>
    <name evidence="2" type="ORF">DWY11_07325</name>
</gene>
<dbReference type="AlphaFoldDB" id="A0A3E5DWU0"/>
<proteinExistence type="predicted"/>
<accession>A0A3E5DWU0</accession>
<dbReference type="Pfam" id="PF14300">
    <property type="entry name" value="DMP19"/>
    <property type="match status" value="1"/>
</dbReference>
<protein>
    <submittedName>
        <fullName evidence="2">DUF4375 domain-containing protein</fullName>
    </submittedName>
</protein>
<reference evidence="2 3" key="1">
    <citation type="submission" date="2018-08" db="EMBL/GenBank/DDBJ databases">
        <title>A genome reference for cultivated species of the human gut microbiota.</title>
        <authorList>
            <person name="Zou Y."/>
            <person name="Xue W."/>
            <person name="Luo G."/>
        </authorList>
    </citation>
    <scope>NUCLEOTIDE SEQUENCE [LARGE SCALE GENOMIC DNA]</scope>
    <source>
        <strain evidence="2 3">AF24-12</strain>
    </source>
</reference>
<sequence length="169" mass="19621">MIEVKINDAKLQHAAEAGMDEFVKAFVDAIREAIGGELTAETMAQLNSDQITLLAWDILHEEMMDGGMVQLIHNGYGAFLWKNPTDKAFKNWGLTELAKLIKKSHFLYKTNHEEIERDLTDEEFMALYEKFPEFDDFDDEFVENEEEWTSKVAFYIDDHIDNFCKIVKS</sequence>